<comment type="caution">
    <text evidence="3">The sequence shown here is derived from an EMBL/GenBank/DDBJ whole genome shotgun (WGS) entry which is preliminary data.</text>
</comment>
<dbReference type="GeneID" id="62153495"/>
<accession>A0A9P5LLE7</accession>
<gene>
    <name evidence="3" type="ORF">EAE97_009907</name>
</gene>
<keyword evidence="2" id="KW-0472">Membrane</keyword>
<evidence type="ECO:0000256" key="2">
    <source>
        <dbReference type="SAM" id="Phobius"/>
    </source>
</evidence>
<dbReference type="AlphaFoldDB" id="A0A9P5LLE7"/>
<keyword evidence="4" id="KW-1185">Reference proteome</keyword>
<proteinExistence type="predicted"/>
<protein>
    <submittedName>
        <fullName evidence="3">Uncharacterized protein</fullName>
    </submittedName>
</protein>
<name>A0A9P5LLE7_9HELO</name>
<organism evidence="3 4">
    <name type="scientific">Botrytis byssoidea</name>
    <dbReference type="NCBI Taxonomy" id="139641"/>
    <lineage>
        <taxon>Eukaryota</taxon>
        <taxon>Fungi</taxon>
        <taxon>Dikarya</taxon>
        <taxon>Ascomycota</taxon>
        <taxon>Pezizomycotina</taxon>
        <taxon>Leotiomycetes</taxon>
        <taxon>Helotiales</taxon>
        <taxon>Sclerotiniaceae</taxon>
        <taxon>Botrytis</taxon>
    </lineage>
</organism>
<evidence type="ECO:0000256" key="1">
    <source>
        <dbReference type="SAM" id="MobiDB-lite"/>
    </source>
</evidence>
<evidence type="ECO:0000313" key="3">
    <source>
        <dbReference type="EMBL" id="KAF7928109.1"/>
    </source>
</evidence>
<dbReference type="RefSeq" id="XP_038728789.1">
    <property type="nucleotide sequence ID" value="XM_038880422.1"/>
</dbReference>
<sequence>MGIPYSKQIHSAFDQSQIMMRRLQTEVTPLVAAGYPLVASGFEVLKTTKNIAILLAVVQVYTALMLTVIFGVGCMLLVTMNPDLEYERSRMISPVVRGGVEWIERWGGWVNWGVKFGIVCGVAGMGVGIWKGERAGEMEREMVVEGENEETGSEDKDEEDGSDEKDEKDRVGDMDDVGK</sequence>
<dbReference type="EMBL" id="RCSW01000024">
    <property type="protein sequence ID" value="KAF7928109.1"/>
    <property type="molecule type" value="Genomic_DNA"/>
</dbReference>
<dbReference type="Proteomes" id="UP000710849">
    <property type="component" value="Unassembled WGS sequence"/>
</dbReference>
<reference evidence="3 4" key="1">
    <citation type="journal article" date="2020" name="Genome Biol. Evol.">
        <title>Comparative genomics of Sclerotiniaceae.</title>
        <authorList>
            <person name="Valero Jimenez C.A."/>
            <person name="Steentjes M."/>
            <person name="Scholten O.E."/>
            <person name="Van Kan J.A.L."/>
        </authorList>
    </citation>
    <scope>NUCLEOTIDE SEQUENCE [LARGE SCALE GENOMIC DNA]</scope>
    <source>
        <strain evidence="3 4">MUCL 94</strain>
    </source>
</reference>
<keyword evidence="2" id="KW-1133">Transmembrane helix</keyword>
<feature type="compositionally biased region" description="Acidic residues" evidence="1">
    <location>
        <begin position="144"/>
        <end position="164"/>
    </location>
</feature>
<feature type="transmembrane region" description="Helical" evidence="2">
    <location>
        <begin position="51"/>
        <end position="78"/>
    </location>
</feature>
<feature type="transmembrane region" description="Helical" evidence="2">
    <location>
        <begin position="109"/>
        <end position="130"/>
    </location>
</feature>
<evidence type="ECO:0000313" key="4">
    <source>
        <dbReference type="Proteomes" id="UP000710849"/>
    </source>
</evidence>
<feature type="compositionally biased region" description="Basic and acidic residues" evidence="1">
    <location>
        <begin position="165"/>
        <end position="179"/>
    </location>
</feature>
<feature type="region of interest" description="Disordered" evidence="1">
    <location>
        <begin position="138"/>
        <end position="179"/>
    </location>
</feature>
<keyword evidence="2" id="KW-0812">Transmembrane</keyword>